<dbReference type="CDD" id="cd22673">
    <property type="entry name" value="FHA_Ki67"/>
    <property type="match status" value="1"/>
</dbReference>
<comment type="caution">
    <text evidence="3">The sequence shown here is derived from an EMBL/GenBank/DDBJ whole genome shotgun (WGS) entry which is preliminary data.</text>
</comment>
<dbReference type="Proteomes" id="UP001182556">
    <property type="component" value="Unassembled WGS sequence"/>
</dbReference>
<proteinExistence type="predicted"/>
<feature type="domain" description="FHA" evidence="2">
    <location>
        <begin position="37"/>
        <end position="82"/>
    </location>
</feature>
<dbReference type="AlphaFoldDB" id="A0AAD9L8G3"/>
<dbReference type="Pfam" id="PF00498">
    <property type="entry name" value="FHA"/>
    <property type="match status" value="1"/>
</dbReference>
<dbReference type="SMART" id="SM00240">
    <property type="entry name" value="FHA"/>
    <property type="match status" value="1"/>
</dbReference>
<evidence type="ECO:0000313" key="4">
    <source>
        <dbReference type="Proteomes" id="UP001182556"/>
    </source>
</evidence>
<gene>
    <name evidence="3" type="ORF">DB88DRAFT_481211</name>
</gene>
<feature type="compositionally biased region" description="Low complexity" evidence="1">
    <location>
        <begin position="450"/>
        <end position="461"/>
    </location>
</feature>
<organism evidence="3 4">
    <name type="scientific">Papiliotrema laurentii</name>
    <name type="common">Cryptococcus laurentii</name>
    <dbReference type="NCBI Taxonomy" id="5418"/>
    <lineage>
        <taxon>Eukaryota</taxon>
        <taxon>Fungi</taxon>
        <taxon>Dikarya</taxon>
        <taxon>Basidiomycota</taxon>
        <taxon>Agaricomycotina</taxon>
        <taxon>Tremellomycetes</taxon>
        <taxon>Tremellales</taxon>
        <taxon>Rhynchogastremaceae</taxon>
        <taxon>Papiliotrema</taxon>
    </lineage>
</organism>
<dbReference type="PROSITE" id="PS50006">
    <property type="entry name" value="FHA_DOMAIN"/>
    <property type="match status" value="1"/>
</dbReference>
<dbReference type="EMBL" id="JAODAN010000002">
    <property type="protein sequence ID" value="KAK1926244.1"/>
    <property type="molecule type" value="Genomic_DNA"/>
</dbReference>
<feature type="compositionally biased region" description="Low complexity" evidence="1">
    <location>
        <begin position="400"/>
        <end position="412"/>
    </location>
</feature>
<accession>A0AAD9L8G3</accession>
<keyword evidence="4" id="KW-1185">Reference proteome</keyword>
<dbReference type="InterPro" id="IPR008984">
    <property type="entry name" value="SMAD_FHA_dom_sf"/>
</dbReference>
<evidence type="ECO:0000313" key="3">
    <source>
        <dbReference type="EMBL" id="KAK1926244.1"/>
    </source>
</evidence>
<feature type="compositionally biased region" description="Low complexity" evidence="1">
    <location>
        <begin position="323"/>
        <end position="337"/>
    </location>
</feature>
<feature type="compositionally biased region" description="Basic and acidic residues" evidence="1">
    <location>
        <begin position="267"/>
        <end position="279"/>
    </location>
</feature>
<protein>
    <recommendedName>
        <fullName evidence="2">FHA domain-containing protein</fullName>
    </recommendedName>
</protein>
<evidence type="ECO:0000259" key="2">
    <source>
        <dbReference type="PROSITE" id="PS50006"/>
    </source>
</evidence>
<dbReference type="InterPro" id="IPR000253">
    <property type="entry name" value="FHA_dom"/>
</dbReference>
<name>A0AAD9L8G3_PAPLA</name>
<evidence type="ECO:0000256" key="1">
    <source>
        <dbReference type="SAM" id="MobiDB-lite"/>
    </source>
</evidence>
<reference evidence="3" key="1">
    <citation type="submission" date="2023-02" db="EMBL/GenBank/DDBJ databases">
        <title>Identification and recombinant expression of a fungal hydrolase from Papiliotrema laurentii that hydrolyzes apple cutin and clears colloidal polyester polyurethane.</title>
        <authorList>
            <consortium name="DOE Joint Genome Institute"/>
            <person name="Roman V.A."/>
            <person name="Bojanowski C."/>
            <person name="Crable B.R."/>
            <person name="Wagner D.N."/>
            <person name="Hung C.S."/>
            <person name="Nadeau L.J."/>
            <person name="Schratz L."/>
            <person name="Haridas S."/>
            <person name="Pangilinan J."/>
            <person name="Lipzen A."/>
            <person name="Na H."/>
            <person name="Yan M."/>
            <person name="Ng V."/>
            <person name="Grigoriev I.V."/>
            <person name="Spatafora J.W."/>
            <person name="Barlow D."/>
            <person name="Biffinger J."/>
            <person name="Kelley-Loughnane N."/>
            <person name="Varaljay V.A."/>
            <person name="Crookes-Goodson W.J."/>
        </authorList>
    </citation>
    <scope>NUCLEOTIDE SEQUENCE</scope>
    <source>
        <strain evidence="3">5307AH</strain>
    </source>
</reference>
<feature type="region of interest" description="Disordered" evidence="1">
    <location>
        <begin position="259"/>
        <end position="461"/>
    </location>
</feature>
<dbReference type="SUPFAM" id="SSF49879">
    <property type="entry name" value="SMAD/FHA domain"/>
    <property type="match status" value="1"/>
</dbReference>
<dbReference type="Gene3D" id="2.60.200.20">
    <property type="match status" value="1"/>
</dbReference>
<sequence>MDSPMPPRSLGTLGSLTLVGRKDGKDVQSFPIDSERVTIGRDYECDIRLYFSDVSKLHCEIVFDLLTDKASLHVHGSNGVYIVAQDDEKTFYQAPTVLPLSDGDRIIVRKKIFRFNYGTSSSTFETPSKNAPTPRHLPTPNFVGMREMLAERVAPPTPNFVGMKEMLAERIAPPTPSLIGMREMLAEHPAPPTPSFVGMREMLADRPSPMTPNFAGMKQLLAERIPPSTPSFVGIRDMYRTVKESGEPGLQGVAELFEASDSSDEEVVVRERSQTEERMANTVDDDDESDTSSRIIVQTPLMPTGEVISKSPHKDISEPRIQTRQTRAASVSATSRSTRSRRGAKAEQDATGQSKSTTSRSTRKATEEASETPMVLGESLGVSEESADVPFKPTKRKAAPKAPAEPSSAPSRSRAKKVKEEKENDPEEPVVTKAPRRAAAKKATEILAERSVSTRTTRSRK</sequence>